<dbReference type="EMBL" id="JAATJN010000001">
    <property type="protein sequence ID" value="NJC58584.1"/>
    <property type="molecule type" value="Genomic_DNA"/>
</dbReference>
<evidence type="ECO:0000313" key="2">
    <source>
        <dbReference type="EMBL" id="NJC58584.1"/>
    </source>
</evidence>
<comment type="caution">
    <text evidence="2">The sequence shown here is derived from an EMBL/GenBank/DDBJ whole genome shotgun (WGS) entry which is preliminary data.</text>
</comment>
<organism evidence="2 3">
    <name type="scientific">Brevibacterium marinum</name>
    <dbReference type="NCBI Taxonomy" id="418643"/>
    <lineage>
        <taxon>Bacteria</taxon>
        <taxon>Bacillati</taxon>
        <taxon>Actinomycetota</taxon>
        <taxon>Actinomycetes</taxon>
        <taxon>Micrococcales</taxon>
        <taxon>Brevibacteriaceae</taxon>
        <taxon>Brevibacterium</taxon>
    </lineage>
</organism>
<keyword evidence="3" id="KW-1185">Reference proteome</keyword>
<evidence type="ECO:0000256" key="1">
    <source>
        <dbReference type="SAM" id="MobiDB-lite"/>
    </source>
</evidence>
<proteinExistence type="predicted"/>
<dbReference type="AlphaFoldDB" id="A0A846RWI2"/>
<dbReference type="Gene3D" id="3.30.1050.10">
    <property type="entry name" value="SCP2 sterol-binding domain"/>
    <property type="match status" value="1"/>
</dbReference>
<name>A0A846RWI2_9MICO</name>
<reference evidence="2 3" key="1">
    <citation type="submission" date="2020-03" db="EMBL/GenBank/DDBJ databases">
        <title>Sequencing the genomes of 1000 actinobacteria strains.</title>
        <authorList>
            <person name="Klenk H.-P."/>
        </authorList>
    </citation>
    <scope>NUCLEOTIDE SEQUENCE [LARGE SCALE GENOMIC DNA]</scope>
    <source>
        <strain evidence="2 3">DSM 18964</strain>
    </source>
</reference>
<dbReference type="RefSeq" id="WP_167952430.1">
    <property type="nucleotide sequence ID" value="NZ_BAAAPQ010000038.1"/>
</dbReference>
<evidence type="ECO:0000313" key="3">
    <source>
        <dbReference type="Proteomes" id="UP000576792"/>
    </source>
</evidence>
<dbReference type="InterPro" id="IPR036527">
    <property type="entry name" value="SCP2_sterol-bd_dom_sf"/>
</dbReference>
<dbReference type="SUPFAM" id="SSF55718">
    <property type="entry name" value="SCP-like"/>
    <property type="match status" value="1"/>
</dbReference>
<protein>
    <submittedName>
        <fullName evidence="2">Uncharacterized protein</fullName>
    </submittedName>
</protein>
<gene>
    <name evidence="2" type="ORF">BKA07_003619</name>
</gene>
<accession>A0A846RWI2</accession>
<dbReference type="Proteomes" id="UP000576792">
    <property type="component" value="Unassembled WGS sequence"/>
</dbReference>
<feature type="region of interest" description="Disordered" evidence="1">
    <location>
        <begin position="1"/>
        <end position="20"/>
    </location>
</feature>
<sequence length="255" mass="26626">MTQPLTPGQQLLADTESLTPGSPLAAADSVASRIIDEIGGSASLLSADLDLKTPSAAAPSEDPMTAEAVVTAVLPGRGTTLRTEVTAHLAGGGVDGSVLRFAFASEPDDSATVSGLLCPAGKEWNAELRTRLSADEEFARLIETYDGTIGLSIGARPVHIRCYRGQVLEVVSRAVKGADFVLDIPGEVFIDLMTSQQNTFMETAMLGRMKSSGSGYEYLRMTSALIRIVDHARGLAAAAGYAGAHTSADERTEVA</sequence>